<accession>A0A8S5LCD7</accession>
<reference evidence="1" key="1">
    <citation type="journal article" date="2021" name="Proc. Natl. Acad. Sci. U.S.A.">
        <title>A Catalog of Tens of Thousands of Viruses from Human Metagenomes Reveals Hidden Associations with Chronic Diseases.</title>
        <authorList>
            <person name="Tisza M.J."/>
            <person name="Buck C.B."/>
        </authorList>
    </citation>
    <scope>NUCLEOTIDE SEQUENCE</scope>
    <source>
        <strain evidence="1">CttU829</strain>
    </source>
</reference>
<protein>
    <submittedName>
        <fullName evidence="1">Uncharacterized protein</fullName>
    </submittedName>
</protein>
<evidence type="ECO:0000313" key="1">
    <source>
        <dbReference type="EMBL" id="DAD67577.1"/>
    </source>
</evidence>
<organism evidence="1">
    <name type="scientific">Siphoviridae sp. cttU829</name>
    <dbReference type="NCBI Taxonomy" id="2823605"/>
    <lineage>
        <taxon>Viruses</taxon>
        <taxon>Duplodnaviria</taxon>
        <taxon>Heunggongvirae</taxon>
        <taxon>Uroviricota</taxon>
        <taxon>Caudoviricetes</taxon>
    </lineage>
</organism>
<name>A0A8S5LCD7_9CAUD</name>
<dbReference type="EMBL" id="BK014681">
    <property type="protein sequence ID" value="DAD67577.1"/>
    <property type="molecule type" value="Genomic_DNA"/>
</dbReference>
<sequence length="31" mass="3575">MFFGNRSARGREVVRAFLWTSSCPRMVARSV</sequence>
<proteinExistence type="predicted"/>